<evidence type="ECO:0000313" key="4">
    <source>
        <dbReference type="Proteomes" id="UP000049222"/>
    </source>
</evidence>
<keyword evidence="4" id="KW-1185">Reference proteome</keyword>
<feature type="transmembrane region" description="Helical" evidence="1">
    <location>
        <begin position="20"/>
        <end position="39"/>
    </location>
</feature>
<dbReference type="Gene3D" id="1.10.3810.10">
    <property type="entry name" value="Biosynthetic peptidoglycan transglycosylase-like"/>
    <property type="match status" value="1"/>
</dbReference>
<organism evidence="3 4">
    <name type="scientific">Jannaschia donghaensis</name>
    <dbReference type="NCBI Taxonomy" id="420998"/>
    <lineage>
        <taxon>Bacteria</taxon>
        <taxon>Pseudomonadati</taxon>
        <taxon>Pseudomonadota</taxon>
        <taxon>Alphaproteobacteria</taxon>
        <taxon>Rhodobacterales</taxon>
        <taxon>Roseobacteraceae</taxon>
        <taxon>Jannaschia</taxon>
    </lineage>
</organism>
<accession>A0A0M6YHW0</accession>
<dbReference type="Proteomes" id="UP000049222">
    <property type="component" value="Unassembled WGS sequence"/>
</dbReference>
<reference evidence="3 4" key="1">
    <citation type="submission" date="2015-07" db="EMBL/GenBank/DDBJ databases">
        <authorList>
            <person name="Noorani M."/>
        </authorList>
    </citation>
    <scope>NUCLEOTIDE SEQUENCE [LARGE SCALE GENOMIC DNA]</scope>
    <source>
        <strain evidence="3 4">CECT 7802</strain>
    </source>
</reference>
<dbReference type="EMBL" id="CXSU01000005">
    <property type="protein sequence ID" value="CTQ48857.1"/>
    <property type="molecule type" value="Genomic_DNA"/>
</dbReference>
<dbReference type="InterPro" id="IPR001264">
    <property type="entry name" value="Glyco_trans_51"/>
</dbReference>
<gene>
    <name evidence="3" type="ORF">JDO7802_00865</name>
</gene>
<dbReference type="Pfam" id="PF00912">
    <property type="entry name" value="Transgly"/>
    <property type="match status" value="1"/>
</dbReference>
<keyword evidence="1" id="KW-0472">Membrane</keyword>
<keyword evidence="1" id="KW-0812">Transmembrane</keyword>
<evidence type="ECO:0000256" key="1">
    <source>
        <dbReference type="SAM" id="Phobius"/>
    </source>
</evidence>
<name>A0A0M6YHW0_9RHOB</name>
<dbReference type="OrthoDB" id="7659361at2"/>
<feature type="domain" description="Glycosyl transferase family 51" evidence="2">
    <location>
        <begin position="98"/>
        <end position="202"/>
    </location>
</feature>
<dbReference type="AlphaFoldDB" id="A0A0M6YHW0"/>
<dbReference type="SUPFAM" id="SSF53955">
    <property type="entry name" value="Lysozyme-like"/>
    <property type="match status" value="1"/>
</dbReference>
<dbReference type="STRING" id="420998.JDO7802_00865"/>
<dbReference type="InterPro" id="IPR023346">
    <property type="entry name" value="Lysozyme-like_dom_sf"/>
</dbReference>
<protein>
    <submittedName>
        <fullName evidence="3">Monofunctional biosynthetic peptidoglycan transglycosylase</fullName>
    </submittedName>
</protein>
<dbReference type="RefSeq" id="WP_083481000.1">
    <property type="nucleotide sequence ID" value="NZ_CXSU01000005.1"/>
</dbReference>
<keyword evidence="1" id="KW-1133">Transmembrane helix</keyword>
<dbReference type="InterPro" id="IPR036950">
    <property type="entry name" value="PBP_transglycosylase"/>
</dbReference>
<sequence length="230" mass="24405">MRNPLIQRGGPPVSLNVRAARWGALAVAIGALIFAWPLATGYLEGRGAAQDLAARADRAIAAGQGADALGAGRAALLLQVQDPGFHDHSGVDVSTPGAGITTVTQSLAKRIGFDDFQPGWAKLRQTGLALGYESGMTKDQIFALWLETVEMGRIDGAWRIGFFDASERLFGRPPSALNDSEFADLVARLIAPARMSDAAARAVRSDRIRRLWAGGCAPLDHSDVWLEGCA</sequence>
<proteinExistence type="predicted"/>
<evidence type="ECO:0000313" key="3">
    <source>
        <dbReference type="EMBL" id="CTQ48857.1"/>
    </source>
</evidence>
<evidence type="ECO:0000259" key="2">
    <source>
        <dbReference type="Pfam" id="PF00912"/>
    </source>
</evidence>